<dbReference type="RefSeq" id="WP_114823996.1">
    <property type="nucleotide sequence ID" value="NZ_QQSY01000001.1"/>
</dbReference>
<proteinExistence type="predicted"/>
<dbReference type="EMBL" id="QQSY01000001">
    <property type="protein sequence ID" value="RDJ00271.1"/>
    <property type="molecule type" value="Genomic_DNA"/>
</dbReference>
<dbReference type="SUPFAM" id="SSF53474">
    <property type="entry name" value="alpha/beta-Hydrolases"/>
    <property type="match status" value="1"/>
</dbReference>
<dbReference type="GO" id="GO:0016787">
    <property type="term" value="F:hydrolase activity"/>
    <property type="evidence" value="ECO:0007669"/>
    <property type="project" value="UniProtKB-KW"/>
</dbReference>
<comment type="caution">
    <text evidence="2">The sequence shown here is derived from an EMBL/GenBank/DDBJ whole genome shotgun (WGS) entry which is preliminary data.</text>
</comment>
<dbReference type="InterPro" id="IPR029058">
    <property type="entry name" value="AB_hydrolase_fold"/>
</dbReference>
<dbReference type="Pfam" id="PF01738">
    <property type="entry name" value="DLH"/>
    <property type="match status" value="1"/>
</dbReference>
<dbReference type="Gene3D" id="3.40.50.1820">
    <property type="entry name" value="alpha/beta hydrolase"/>
    <property type="match status" value="1"/>
</dbReference>
<dbReference type="InterPro" id="IPR051049">
    <property type="entry name" value="Dienelactone_hydrolase-like"/>
</dbReference>
<protein>
    <submittedName>
        <fullName evidence="2">Dienelactone hydrolase family protein</fullName>
    </submittedName>
</protein>
<sequence>MARTDLTIPTRDGHCPASLFTPAQAEGPWPGVVFFMDALGMRAAMHDMAQRLADDGYAVLLPDIFYRLGPYPPMVPAEVFSDAAQKEDLMRRIGTLDRDRKLSDAEAFMDFLAARPEAQGRPLGATGYCMGGSIALTAACAFPQRLAAIASFHAGGLATDQPDSPHRHVKGITGTVYVAGADDDIHFTVEQKDDLERALVEAGVAHTVLIYAGAHHGFAVPDHPAFNAEAAERHWQALAELFGRTLASH</sequence>
<dbReference type="PANTHER" id="PTHR46623">
    <property type="entry name" value="CARBOXYMETHYLENEBUTENOLIDASE-RELATED"/>
    <property type="match status" value="1"/>
</dbReference>
<accession>A0A370KDU5</accession>
<dbReference type="Proteomes" id="UP000254711">
    <property type="component" value="Unassembled WGS sequence"/>
</dbReference>
<feature type="domain" description="Dienelactone hydrolase" evidence="1">
    <location>
        <begin position="17"/>
        <end position="245"/>
    </location>
</feature>
<keyword evidence="2" id="KW-0378">Hydrolase</keyword>
<gene>
    <name evidence="2" type="ORF">DVT68_05550</name>
</gene>
<dbReference type="InterPro" id="IPR002925">
    <property type="entry name" value="Dienelactn_hydro"/>
</dbReference>
<name>A0A370KDU5_9GAMM</name>
<dbReference type="AlphaFoldDB" id="A0A370KDU5"/>
<evidence type="ECO:0000313" key="3">
    <source>
        <dbReference type="Proteomes" id="UP000254711"/>
    </source>
</evidence>
<dbReference type="OrthoDB" id="9787933at2"/>
<reference evidence="2 3" key="1">
    <citation type="submission" date="2018-07" db="EMBL/GenBank/DDBJ databases">
        <title>Dyella solisilvae sp. nov., isolated from the pine and broad-leaved mixed forest soil.</title>
        <authorList>
            <person name="Gao Z."/>
            <person name="Qiu L."/>
        </authorList>
    </citation>
    <scope>NUCLEOTIDE SEQUENCE [LARGE SCALE GENOMIC DNA]</scope>
    <source>
        <strain evidence="2 3">DHG54</strain>
    </source>
</reference>
<evidence type="ECO:0000259" key="1">
    <source>
        <dbReference type="Pfam" id="PF01738"/>
    </source>
</evidence>
<dbReference type="PANTHER" id="PTHR46623:SF10">
    <property type="entry name" value="CARBOXYMETHYLENEBUTENOLIDASE HOMOLOG"/>
    <property type="match status" value="1"/>
</dbReference>
<evidence type="ECO:0000313" key="2">
    <source>
        <dbReference type="EMBL" id="RDJ00271.1"/>
    </source>
</evidence>
<organism evidence="2 3">
    <name type="scientific">Dyella solisilvae</name>
    <dbReference type="NCBI Taxonomy" id="1920168"/>
    <lineage>
        <taxon>Bacteria</taxon>
        <taxon>Pseudomonadati</taxon>
        <taxon>Pseudomonadota</taxon>
        <taxon>Gammaproteobacteria</taxon>
        <taxon>Lysobacterales</taxon>
        <taxon>Rhodanobacteraceae</taxon>
        <taxon>Dyella</taxon>
    </lineage>
</organism>
<keyword evidence="3" id="KW-1185">Reference proteome</keyword>